<dbReference type="GO" id="GO:0016020">
    <property type="term" value="C:membrane"/>
    <property type="evidence" value="ECO:0007669"/>
    <property type="project" value="UniProtKB-SubCell"/>
</dbReference>
<dbReference type="PANTHER" id="PTHR21461">
    <property type="entry name" value="GLYCOSYLTRANSFERASE FAMILY 92 PROTEIN"/>
    <property type="match status" value="1"/>
</dbReference>
<name>A0AAD8B247_BIOPF</name>
<proteinExistence type="inferred from homology"/>
<protein>
    <recommendedName>
        <fullName evidence="8">Glycosyltransferase family 92 protein</fullName>
        <ecNumber evidence="8">2.4.1.-</ecNumber>
    </recommendedName>
</protein>
<organism evidence="9 10">
    <name type="scientific">Biomphalaria pfeifferi</name>
    <name type="common">Bloodfluke planorb</name>
    <name type="synonym">Freshwater snail</name>
    <dbReference type="NCBI Taxonomy" id="112525"/>
    <lineage>
        <taxon>Eukaryota</taxon>
        <taxon>Metazoa</taxon>
        <taxon>Spiralia</taxon>
        <taxon>Lophotrochozoa</taxon>
        <taxon>Mollusca</taxon>
        <taxon>Gastropoda</taxon>
        <taxon>Heterobranchia</taxon>
        <taxon>Euthyneura</taxon>
        <taxon>Panpulmonata</taxon>
        <taxon>Hygrophila</taxon>
        <taxon>Lymnaeoidea</taxon>
        <taxon>Planorbidae</taxon>
        <taxon>Biomphalaria</taxon>
    </lineage>
</organism>
<evidence type="ECO:0000256" key="2">
    <source>
        <dbReference type="ARBA" id="ARBA00007647"/>
    </source>
</evidence>
<dbReference type="GO" id="GO:0016757">
    <property type="term" value="F:glycosyltransferase activity"/>
    <property type="evidence" value="ECO:0007669"/>
    <property type="project" value="UniProtKB-UniRule"/>
</dbReference>
<evidence type="ECO:0000313" key="10">
    <source>
        <dbReference type="Proteomes" id="UP001233172"/>
    </source>
</evidence>
<evidence type="ECO:0000256" key="6">
    <source>
        <dbReference type="ARBA" id="ARBA00022989"/>
    </source>
</evidence>
<dbReference type="GO" id="GO:0005737">
    <property type="term" value="C:cytoplasm"/>
    <property type="evidence" value="ECO:0007669"/>
    <property type="project" value="TreeGrafter"/>
</dbReference>
<dbReference type="PANTHER" id="PTHR21461:SF69">
    <property type="entry name" value="GLYCOSYLTRANSFERASE FAMILY 92 PROTEIN"/>
    <property type="match status" value="1"/>
</dbReference>
<evidence type="ECO:0000313" key="9">
    <source>
        <dbReference type="EMBL" id="KAK0046694.1"/>
    </source>
</evidence>
<dbReference type="EC" id="2.4.1.-" evidence="8"/>
<evidence type="ECO:0000256" key="5">
    <source>
        <dbReference type="ARBA" id="ARBA00022692"/>
    </source>
</evidence>
<comment type="similarity">
    <text evidence="2 8">Belongs to the glycosyltransferase 92 family.</text>
</comment>
<comment type="subcellular location">
    <subcellularLocation>
        <location evidence="1">Membrane</location>
        <topology evidence="1">Single-pass membrane protein</topology>
    </subcellularLocation>
</comment>
<evidence type="ECO:0000256" key="4">
    <source>
        <dbReference type="ARBA" id="ARBA00022679"/>
    </source>
</evidence>
<comment type="caution">
    <text evidence="9">The sequence shown here is derived from an EMBL/GenBank/DDBJ whole genome shotgun (WGS) entry which is preliminary data.</text>
</comment>
<keyword evidence="10" id="KW-1185">Reference proteome</keyword>
<evidence type="ECO:0000256" key="1">
    <source>
        <dbReference type="ARBA" id="ARBA00004167"/>
    </source>
</evidence>
<reference evidence="9" key="1">
    <citation type="journal article" date="2023" name="PLoS Negl. Trop. Dis.">
        <title>A genome sequence for Biomphalaria pfeifferi, the major vector snail for the human-infecting parasite Schistosoma mansoni.</title>
        <authorList>
            <person name="Bu L."/>
            <person name="Lu L."/>
            <person name="Laidemitt M.R."/>
            <person name="Zhang S.M."/>
            <person name="Mutuku M."/>
            <person name="Mkoji G."/>
            <person name="Steinauer M."/>
            <person name="Loker E.S."/>
        </authorList>
    </citation>
    <scope>NUCLEOTIDE SEQUENCE</scope>
    <source>
        <strain evidence="9">KasaAsao</strain>
    </source>
</reference>
<accession>A0AAD8B247</accession>
<keyword evidence="4 8" id="KW-0808">Transferase</keyword>
<dbReference type="InterPro" id="IPR008166">
    <property type="entry name" value="Glyco_transf_92"/>
</dbReference>
<sequence>MKPGKRKTQIGLMLKQFKKSRCIALSLLLGTLALTLYNFSFFRSMVSRQFWPEIGKVVVSDQIHQILVNLSRTIHRSSDDLFNPPGDVSFQRLNTHDLWLFSAFYDTISNKKLVRIFGLQDTALNDPVVCYLIEANETYRIYGTRQLLVDNHGYRLRVVSFECEIDPTSKPNFVSLTFSSDNTLPTNSLEVFYSLPLQRNFTVCYAVLFDFTNYRQIIQNVEFNRVLGAEHFFAYNMSISSTTDAVLRHYQKRGLMTVIQWPLPASEIHYNGQVLAINDCVYRNKGISKYVVIQDTDEFIIPNHHDNWVDLIHEINQEYDLKNNCSTSHEQIGTYIVESTFFQEMPTRKEFSEIKKHYFISDRDEKMFQRYSLTVFTNLVRMNQTFGDARQKSIVRPEMVLFPDVHTTIAHRPSATDVRVHESLALVHHQRFHSAAGSILDTSSLRFKDAVIPLVRRTLYSLSKQGLKFKN</sequence>
<gene>
    <name evidence="9" type="ORF">Bpfe_023854</name>
</gene>
<keyword evidence="7" id="KW-0472">Membrane</keyword>
<reference evidence="9" key="2">
    <citation type="submission" date="2023-04" db="EMBL/GenBank/DDBJ databases">
        <authorList>
            <person name="Bu L."/>
            <person name="Lu L."/>
            <person name="Laidemitt M.R."/>
            <person name="Zhang S.M."/>
            <person name="Mutuku M."/>
            <person name="Mkoji G."/>
            <person name="Steinauer M."/>
            <person name="Loker E.S."/>
        </authorList>
    </citation>
    <scope>NUCLEOTIDE SEQUENCE</scope>
    <source>
        <strain evidence="9">KasaAsao</strain>
        <tissue evidence="9">Whole Snail</tissue>
    </source>
</reference>
<dbReference type="EMBL" id="JASAOG010000161">
    <property type="protein sequence ID" value="KAK0046694.1"/>
    <property type="molecule type" value="Genomic_DNA"/>
</dbReference>
<dbReference type="AlphaFoldDB" id="A0AAD8B247"/>
<evidence type="ECO:0000256" key="3">
    <source>
        <dbReference type="ARBA" id="ARBA00022676"/>
    </source>
</evidence>
<evidence type="ECO:0000256" key="7">
    <source>
        <dbReference type="ARBA" id="ARBA00023136"/>
    </source>
</evidence>
<evidence type="ECO:0000256" key="8">
    <source>
        <dbReference type="RuleBase" id="RU366017"/>
    </source>
</evidence>
<dbReference type="Pfam" id="PF01697">
    <property type="entry name" value="Glyco_transf_92"/>
    <property type="match status" value="1"/>
</dbReference>
<keyword evidence="3 8" id="KW-0328">Glycosyltransferase</keyword>
<keyword evidence="5" id="KW-0812">Transmembrane</keyword>
<dbReference type="Proteomes" id="UP001233172">
    <property type="component" value="Unassembled WGS sequence"/>
</dbReference>
<keyword evidence="6" id="KW-1133">Transmembrane helix</keyword>